<reference evidence="7" key="1">
    <citation type="submission" date="2021-01" db="EMBL/GenBank/DDBJ databases">
        <authorList>
            <person name="Kaushik A."/>
        </authorList>
    </citation>
    <scope>NUCLEOTIDE SEQUENCE</scope>
    <source>
        <strain evidence="7">AG1-1C</strain>
    </source>
</reference>
<evidence type="ECO:0000256" key="1">
    <source>
        <dbReference type="ARBA" id="ARBA00008056"/>
    </source>
</evidence>
<feature type="domain" description="Fe2OG dioxygenase" evidence="6">
    <location>
        <begin position="204"/>
        <end position="307"/>
    </location>
</feature>
<accession>A0A8H2WI55</accession>
<dbReference type="PROSITE" id="PS51471">
    <property type="entry name" value="FE2OG_OXY"/>
    <property type="match status" value="1"/>
</dbReference>
<keyword evidence="3 5" id="KW-0560">Oxidoreductase</keyword>
<evidence type="ECO:0000256" key="3">
    <source>
        <dbReference type="ARBA" id="ARBA00023002"/>
    </source>
</evidence>
<dbReference type="InterPro" id="IPR005123">
    <property type="entry name" value="Oxoglu/Fe-dep_dioxygenase_dom"/>
</dbReference>
<evidence type="ECO:0000256" key="2">
    <source>
        <dbReference type="ARBA" id="ARBA00022723"/>
    </source>
</evidence>
<dbReference type="EMBL" id="CAJMWS010000167">
    <property type="protein sequence ID" value="CAE6374838.1"/>
    <property type="molecule type" value="Genomic_DNA"/>
</dbReference>
<keyword evidence="4 5" id="KW-0408">Iron</keyword>
<comment type="caution">
    <text evidence="7">The sequence shown here is derived from an EMBL/GenBank/DDBJ whole genome shotgun (WGS) entry which is preliminary data.</text>
</comment>
<dbReference type="Gene3D" id="2.60.120.330">
    <property type="entry name" value="B-lactam Antibiotic, Isopenicillin N Synthase, Chain"/>
    <property type="match status" value="1"/>
</dbReference>
<sequence length="352" mass="38952">MPIVDLLSLTTQPIRPFQSIPIIDISGLSGDADSKAKVASEIQDACIHVGFFYVKNHGIDENVITSATNASRRFFDLSLEEKMKVGIIQLIGYGHTLGGADMFPPKLDFHKTTNFKGYFPLSGKKYFYECFAIGSEVGASRSASADSMGGLNVWPSEDIVPGFQEIVLKYYQQVAELGSKLLLAFALALNLPEDYFADKVHTGGADMNLMHYLPQNEAVNSTSGEPGIGAHTDFDCFTILWQDEVPALQVKNMADQWIDAGPISGTFVINIADQLSRWSNDIFKSTVHRAINTSQDHRYSIPLFFRLNDDVIIEVLPSCISESRAARYEPILAGDYTKARMEKLYGRLKGSQ</sequence>
<evidence type="ECO:0000256" key="4">
    <source>
        <dbReference type="ARBA" id="ARBA00023004"/>
    </source>
</evidence>
<dbReference type="InterPro" id="IPR027443">
    <property type="entry name" value="IPNS-like_sf"/>
</dbReference>
<evidence type="ECO:0000313" key="7">
    <source>
        <dbReference type="EMBL" id="CAE6374838.1"/>
    </source>
</evidence>
<dbReference type="AlphaFoldDB" id="A0A8H2WI55"/>
<gene>
    <name evidence="7" type="ORF">RDB_LOCUS28582</name>
</gene>
<dbReference type="GO" id="GO:0046872">
    <property type="term" value="F:metal ion binding"/>
    <property type="evidence" value="ECO:0007669"/>
    <property type="project" value="UniProtKB-KW"/>
</dbReference>
<dbReference type="Pfam" id="PF03171">
    <property type="entry name" value="2OG-FeII_Oxy"/>
    <property type="match status" value="1"/>
</dbReference>
<keyword evidence="2 5" id="KW-0479">Metal-binding</keyword>
<dbReference type="PRINTS" id="PR00682">
    <property type="entry name" value="IPNSYNTHASE"/>
</dbReference>
<organism evidence="7 8">
    <name type="scientific">Rhizoctonia solani</name>
    <dbReference type="NCBI Taxonomy" id="456999"/>
    <lineage>
        <taxon>Eukaryota</taxon>
        <taxon>Fungi</taxon>
        <taxon>Dikarya</taxon>
        <taxon>Basidiomycota</taxon>
        <taxon>Agaricomycotina</taxon>
        <taxon>Agaricomycetes</taxon>
        <taxon>Cantharellales</taxon>
        <taxon>Ceratobasidiaceae</taxon>
        <taxon>Rhizoctonia</taxon>
    </lineage>
</organism>
<proteinExistence type="inferred from homology"/>
<evidence type="ECO:0000313" key="8">
    <source>
        <dbReference type="Proteomes" id="UP000663846"/>
    </source>
</evidence>
<name>A0A8H2WI55_9AGAM</name>
<protein>
    <recommendedName>
        <fullName evidence="6">Fe2OG dioxygenase domain-containing protein</fullName>
    </recommendedName>
</protein>
<comment type="similarity">
    <text evidence="1 5">Belongs to the iron/ascorbate-dependent oxidoreductase family.</text>
</comment>
<evidence type="ECO:0000259" key="6">
    <source>
        <dbReference type="PROSITE" id="PS51471"/>
    </source>
</evidence>
<evidence type="ECO:0000256" key="5">
    <source>
        <dbReference type="RuleBase" id="RU003682"/>
    </source>
</evidence>
<dbReference type="PANTHER" id="PTHR10209">
    <property type="entry name" value="OXIDOREDUCTASE, 2OG-FE II OXYGENASE FAMILY PROTEIN"/>
    <property type="match status" value="1"/>
</dbReference>
<dbReference type="InterPro" id="IPR044861">
    <property type="entry name" value="IPNS-like_FE2OG_OXY"/>
</dbReference>
<dbReference type="PANTHER" id="PTHR10209:SF881">
    <property type="entry name" value="FI07970P-RELATED"/>
    <property type="match status" value="1"/>
</dbReference>
<dbReference type="Pfam" id="PF14226">
    <property type="entry name" value="DIOX_N"/>
    <property type="match status" value="1"/>
</dbReference>
<dbReference type="Proteomes" id="UP000663846">
    <property type="component" value="Unassembled WGS sequence"/>
</dbReference>
<dbReference type="SUPFAM" id="SSF51197">
    <property type="entry name" value="Clavaminate synthase-like"/>
    <property type="match status" value="1"/>
</dbReference>
<dbReference type="GO" id="GO:0016491">
    <property type="term" value="F:oxidoreductase activity"/>
    <property type="evidence" value="ECO:0007669"/>
    <property type="project" value="UniProtKB-KW"/>
</dbReference>
<dbReference type="InterPro" id="IPR026992">
    <property type="entry name" value="DIOX_N"/>
</dbReference>